<proteinExistence type="predicted"/>
<dbReference type="Pfam" id="PF01732">
    <property type="entry name" value="Mycop_pep_DUF31"/>
    <property type="match status" value="1"/>
</dbReference>
<evidence type="ECO:0000313" key="2">
    <source>
        <dbReference type="EMBL" id="OAL10334.1"/>
    </source>
</evidence>
<dbReference type="AlphaFoldDB" id="A0A1A9QDY9"/>
<sequence>MANKQMKEPKLFYSAFKFIKEDYEKAGGRNHFADFSVLEIEFNDEQSARVATNNFADKYNVENKTEPIKFGRSIEERYPTKEQLWKARDNYHILAYPVVPGKDPWKHTNNFDEKTTFASHLAGNGWDYEKANKPDKWRGFLSAKKNSVLGTVYAPKFKWHGEHFHEFGHFYGFDHNGLDGGASGGLFVDSDGYAVGMLVQISGSMSLAQPLRSSGVKGHDFETPAYDLILGAEGQIGSYKEQVEEYIVRRNNGDTWLRRSGRLKTPTKKLTS</sequence>
<protein>
    <recommendedName>
        <fullName evidence="1">DUF31 domain-containing protein</fullName>
    </recommendedName>
</protein>
<reference evidence="3" key="1">
    <citation type="submission" date="2016-04" db="EMBL/GenBank/DDBJ databases">
        <authorList>
            <person name="Quiroz-Castaneda R.E."/>
            <person name="Martinez-Ocampo F."/>
        </authorList>
    </citation>
    <scope>NUCLEOTIDE SEQUENCE [LARGE SCALE GENOMIC DNA]</scope>
    <source>
        <strain evidence="3">INIFAP01</strain>
    </source>
</reference>
<evidence type="ECO:0000313" key="3">
    <source>
        <dbReference type="Proteomes" id="UP000077623"/>
    </source>
</evidence>
<evidence type="ECO:0000259" key="1">
    <source>
        <dbReference type="Pfam" id="PF01732"/>
    </source>
</evidence>
<gene>
    <name evidence="2" type="ORF">A6V39_02755</name>
</gene>
<dbReference type="RefSeq" id="WP_187150177.1">
    <property type="nucleotide sequence ID" value="NZ_LWUJ01000011.1"/>
</dbReference>
<organism evidence="2 3">
    <name type="scientific">Candidatus Mycoplasma haematobovis</name>
    <dbReference type="NCBI Taxonomy" id="432608"/>
    <lineage>
        <taxon>Bacteria</taxon>
        <taxon>Bacillati</taxon>
        <taxon>Mycoplasmatota</taxon>
        <taxon>Mollicutes</taxon>
        <taxon>Mycoplasmataceae</taxon>
        <taxon>Mycoplasma</taxon>
    </lineage>
</organism>
<name>A0A1A9QDY9_9MOLU</name>
<keyword evidence="3" id="KW-1185">Reference proteome</keyword>
<dbReference type="STRING" id="432608.A6V39_02755"/>
<dbReference type="Proteomes" id="UP000077623">
    <property type="component" value="Unassembled WGS sequence"/>
</dbReference>
<dbReference type="EMBL" id="LWUJ01000011">
    <property type="protein sequence ID" value="OAL10334.1"/>
    <property type="molecule type" value="Genomic_DNA"/>
</dbReference>
<dbReference type="InterPro" id="IPR022382">
    <property type="entry name" value="Mycoplasma_peptidase_DUF31"/>
</dbReference>
<feature type="domain" description="DUF31" evidence="1">
    <location>
        <begin position="8"/>
        <end position="197"/>
    </location>
</feature>
<comment type="caution">
    <text evidence="2">The sequence shown here is derived from an EMBL/GenBank/DDBJ whole genome shotgun (WGS) entry which is preliminary data.</text>
</comment>
<accession>A0A1A9QDY9</accession>